<comment type="caution">
    <text evidence="3">The sequence shown here is derived from an EMBL/GenBank/DDBJ whole genome shotgun (WGS) entry which is preliminary data.</text>
</comment>
<name>A0A9P5X5H5_9AGAR</name>
<evidence type="ECO:0000313" key="4">
    <source>
        <dbReference type="Proteomes" id="UP000807342"/>
    </source>
</evidence>
<evidence type="ECO:0000259" key="2">
    <source>
        <dbReference type="PROSITE" id="PS50222"/>
    </source>
</evidence>
<dbReference type="InterPro" id="IPR002048">
    <property type="entry name" value="EF_hand_dom"/>
</dbReference>
<gene>
    <name evidence="3" type="ORF">P691DRAFT_779013</name>
</gene>
<dbReference type="OrthoDB" id="2122982at2759"/>
<proteinExistence type="predicted"/>
<evidence type="ECO:0000256" key="1">
    <source>
        <dbReference type="SAM" id="Coils"/>
    </source>
</evidence>
<feature type="coiled-coil region" evidence="1">
    <location>
        <begin position="219"/>
        <end position="246"/>
    </location>
</feature>
<dbReference type="GO" id="GO:0005509">
    <property type="term" value="F:calcium ion binding"/>
    <property type="evidence" value="ECO:0007669"/>
    <property type="project" value="InterPro"/>
</dbReference>
<accession>A0A9P5X5H5</accession>
<dbReference type="EMBL" id="MU151506">
    <property type="protein sequence ID" value="KAF9443206.1"/>
    <property type="molecule type" value="Genomic_DNA"/>
</dbReference>
<organism evidence="3 4">
    <name type="scientific">Macrolepiota fuliginosa MF-IS2</name>
    <dbReference type="NCBI Taxonomy" id="1400762"/>
    <lineage>
        <taxon>Eukaryota</taxon>
        <taxon>Fungi</taxon>
        <taxon>Dikarya</taxon>
        <taxon>Basidiomycota</taxon>
        <taxon>Agaricomycotina</taxon>
        <taxon>Agaricomycetes</taxon>
        <taxon>Agaricomycetidae</taxon>
        <taxon>Agaricales</taxon>
        <taxon>Agaricineae</taxon>
        <taxon>Agaricaceae</taxon>
        <taxon>Macrolepiota</taxon>
    </lineage>
</organism>
<keyword evidence="1" id="KW-0175">Coiled coil</keyword>
<evidence type="ECO:0000313" key="3">
    <source>
        <dbReference type="EMBL" id="KAF9443206.1"/>
    </source>
</evidence>
<protein>
    <recommendedName>
        <fullName evidence="2">EF-hand domain-containing protein</fullName>
    </recommendedName>
</protein>
<sequence length="804" mass="91030">MTPVPASKNSKEAPGKKEQTFDKFGNTVVSVDESLKFVNNFYEENRSIIDTAAIGIASVDGKTIDDAISGFSESVKVVMNGLDALGQVHPFVGVAVVAFKLVVTLDMTRRENNQKIMAVKIQMQQMMCTLFQLRRIRDQDEVGLGGVILKDRLQPLMEQIAQDITKCGSDCDVILKKSFISKTLKSKFYEGRLADHATKFMDYRDQLDKALTVHITLGVDAANEKLDTQSTKLQSIEEKLDFLSNMFRKLDTLREREVLEFIEQNGGPKVVVERNDLVQNLVKKSGESMAGLADKSLTSKSDIDSVKEKLKKELAEDVDVLFKRNYTLFERKLEIQSRNIADALEKQGQYIVSVLSSGAYEKIKDIDQQNLWKEMGWKGSVKAHRFVLALRDYFTDQFTTGTPQPKSGGSFTIQALSPTLTSMDHSTILATPSLPGLVGDQWALEYINVAHLQSILEAIDDDGTGFISIKEANTFAIERPKGWSLLHWIAFWAKGWEMNLADYENKIFLILQEMNELYQNVLKENRYCIDNYFLYYAMTGIELVLRSVKTSKEYPRVCHELVSLTKAYAGGEEERLRKNLENIGYDMDSAATVMLITGPGRIERYLFPLLYLTLKRHLEVFHYACRNVVDSEEFSHMSMTLGSVFDVVEQRIESLGAIYKQVHVDLNAHLKNLALGMFHDLAVSEYKYGKEGSLIMSWEDTSKTKNESGKSKFIKDPENAKPIFSLGPVSQNNYHGVWQDWPSHSFDTDPHTGILEGFWVGHFWSMRGRSAHCTFGLTQMKIEADPEDRNLLKGYAVMWGGSKK</sequence>
<keyword evidence="4" id="KW-1185">Reference proteome</keyword>
<dbReference type="PROSITE" id="PS50222">
    <property type="entry name" value="EF_HAND_2"/>
    <property type="match status" value="1"/>
</dbReference>
<dbReference type="AlphaFoldDB" id="A0A9P5X5H5"/>
<dbReference type="Proteomes" id="UP000807342">
    <property type="component" value="Unassembled WGS sequence"/>
</dbReference>
<reference evidence="3" key="1">
    <citation type="submission" date="2020-11" db="EMBL/GenBank/DDBJ databases">
        <authorList>
            <consortium name="DOE Joint Genome Institute"/>
            <person name="Ahrendt S."/>
            <person name="Riley R."/>
            <person name="Andreopoulos W."/>
            <person name="Labutti K."/>
            <person name="Pangilinan J."/>
            <person name="Ruiz-Duenas F.J."/>
            <person name="Barrasa J.M."/>
            <person name="Sanchez-Garcia M."/>
            <person name="Camarero S."/>
            <person name="Miyauchi S."/>
            <person name="Serrano A."/>
            <person name="Linde D."/>
            <person name="Babiker R."/>
            <person name="Drula E."/>
            <person name="Ayuso-Fernandez I."/>
            <person name="Pacheco R."/>
            <person name="Padilla G."/>
            <person name="Ferreira P."/>
            <person name="Barriuso J."/>
            <person name="Kellner H."/>
            <person name="Castanera R."/>
            <person name="Alfaro M."/>
            <person name="Ramirez L."/>
            <person name="Pisabarro A.G."/>
            <person name="Kuo A."/>
            <person name="Tritt A."/>
            <person name="Lipzen A."/>
            <person name="He G."/>
            <person name="Yan M."/>
            <person name="Ng V."/>
            <person name="Cullen D."/>
            <person name="Martin F."/>
            <person name="Rosso M.-N."/>
            <person name="Henrissat B."/>
            <person name="Hibbett D."/>
            <person name="Martinez A.T."/>
            <person name="Grigoriev I.V."/>
        </authorList>
    </citation>
    <scope>NUCLEOTIDE SEQUENCE</scope>
    <source>
        <strain evidence="3">MF-IS2</strain>
    </source>
</reference>
<feature type="domain" description="EF-hand" evidence="2">
    <location>
        <begin position="447"/>
        <end position="482"/>
    </location>
</feature>